<keyword evidence="3 6" id="KW-0812">Transmembrane</keyword>
<dbReference type="AlphaFoldDB" id="A0A0D1DXG0"/>
<gene>
    <name evidence="7" type="ORF">UMAG_03400</name>
</gene>
<dbReference type="RefSeq" id="XP_011389875.1">
    <property type="nucleotide sequence ID" value="XM_011391573.1"/>
</dbReference>
<dbReference type="eggNOG" id="KOG1289">
    <property type="taxonomic scope" value="Eukaryota"/>
</dbReference>
<feature type="transmembrane region" description="Helical" evidence="6">
    <location>
        <begin position="62"/>
        <end position="82"/>
    </location>
</feature>
<dbReference type="GeneID" id="23563862"/>
<dbReference type="GO" id="GO:0015812">
    <property type="term" value="P:gamma-aminobutyric acid transport"/>
    <property type="evidence" value="ECO:0000318"/>
    <property type="project" value="GO_Central"/>
</dbReference>
<dbReference type="EMBL" id="CM003148">
    <property type="protein sequence ID" value="KIS68301.1"/>
    <property type="molecule type" value="Genomic_DNA"/>
</dbReference>
<dbReference type="GO" id="GO:0015185">
    <property type="term" value="F:gamma-aminobutyric acid transmembrane transporter activity"/>
    <property type="evidence" value="ECO:0000318"/>
    <property type="project" value="GO_Central"/>
</dbReference>
<sequence>MDVEIKGVSAKHHGSAAQITVSELDHQAPVTFVGDRGEEQPRTYRAGEAVLGKKLSTLGAVALAYTSLSTWIAYSASAATALASGGANVLVWGMLIVGFGNMAAAITIAEPASQFPSASGQAAWVYRLHGRFLSYVTSWAVLLGYVFLSVAGQLITSTILLAMINLTFPSYVIERWHVSVCCIAAAVFAFAISSFAAKLVSRLNVFAFTWSVVGLLVVVLTLLIQSRGSYNTVEFALVDITNLSGWGDNFVPWVLGLSQAALATTAMDAPSHFSEEMADPSRQVPLAIFGGLGVSVSVTLGYAFVLVFTLPQLEDIISTPTGFPFAEILRIKTSRSGAIILLLIPLISFLITMADVVMATSRCIYGFSRQRGFPFSSYFGTINASFDSPIRAGLVVLISQSLICLIYIGNTAAFNALVSAPTQLLAVSYSIVAYVCLVSRWKAGKQRALTGTDKTGSVGTNSPGSEYESAWNPPFKMPTWLTVSANVTTIVFTVLLCVFLSLPPTYPVTSANMNYTSVFLVGSFVFPAVCWSRYKGVYKGPLVH</sequence>
<organism evidence="7 8">
    <name type="scientific">Mycosarcoma maydis</name>
    <name type="common">Corn smut fungus</name>
    <name type="synonym">Ustilago maydis</name>
    <dbReference type="NCBI Taxonomy" id="5270"/>
    <lineage>
        <taxon>Eukaryota</taxon>
        <taxon>Fungi</taxon>
        <taxon>Dikarya</taxon>
        <taxon>Basidiomycota</taxon>
        <taxon>Ustilaginomycotina</taxon>
        <taxon>Ustilaginomycetes</taxon>
        <taxon>Ustilaginales</taxon>
        <taxon>Ustilaginaceae</taxon>
        <taxon>Mycosarcoma</taxon>
    </lineage>
</organism>
<feature type="transmembrane region" description="Helical" evidence="6">
    <location>
        <begin position="514"/>
        <end position="534"/>
    </location>
</feature>
<feature type="transmembrane region" description="Helical" evidence="6">
    <location>
        <begin position="176"/>
        <end position="197"/>
    </location>
</feature>
<dbReference type="Pfam" id="PF13520">
    <property type="entry name" value="AA_permease_2"/>
    <property type="match status" value="1"/>
</dbReference>
<keyword evidence="2" id="KW-0813">Transport</keyword>
<proteinExistence type="predicted"/>
<keyword evidence="8" id="KW-1185">Reference proteome</keyword>
<dbReference type="KEGG" id="uma:UMAG_03400"/>
<keyword evidence="5 6" id="KW-0472">Membrane</keyword>
<feature type="transmembrane region" description="Helical" evidence="6">
    <location>
        <begin position="480"/>
        <end position="502"/>
    </location>
</feature>
<dbReference type="InParanoid" id="A0A0D1DXG0"/>
<dbReference type="Gene3D" id="1.20.1740.10">
    <property type="entry name" value="Amino acid/polyamine transporter I"/>
    <property type="match status" value="1"/>
</dbReference>
<reference evidence="7 8" key="1">
    <citation type="journal article" date="2006" name="Nature">
        <title>Insights from the genome of the biotrophic fungal plant pathogen Ustilago maydis.</title>
        <authorList>
            <person name="Kamper J."/>
            <person name="Kahmann R."/>
            <person name="Bolker M."/>
            <person name="Ma L.J."/>
            <person name="Brefort T."/>
            <person name="Saville B.J."/>
            <person name="Banuett F."/>
            <person name="Kronstad J.W."/>
            <person name="Gold S.E."/>
            <person name="Muller O."/>
            <person name="Perlin M.H."/>
            <person name="Wosten H.A."/>
            <person name="de Vries R."/>
            <person name="Ruiz-Herrera J."/>
            <person name="Reynaga-Pena C.G."/>
            <person name="Snetselaar K."/>
            <person name="McCann M."/>
            <person name="Perez-Martin J."/>
            <person name="Feldbrugge M."/>
            <person name="Basse C.W."/>
            <person name="Steinberg G."/>
            <person name="Ibeas J.I."/>
            <person name="Holloman W."/>
            <person name="Guzman P."/>
            <person name="Farman M."/>
            <person name="Stajich J.E."/>
            <person name="Sentandreu R."/>
            <person name="Gonzalez-Prieto J.M."/>
            <person name="Kennell J.C."/>
            <person name="Molina L."/>
            <person name="Schirawski J."/>
            <person name="Mendoza-Mendoza A."/>
            <person name="Greilinger D."/>
            <person name="Munch K."/>
            <person name="Rossel N."/>
            <person name="Scherer M."/>
            <person name="Vranes M."/>
            <person name="Ladendorf O."/>
            <person name="Vincon V."/>
            <person name="Fuchs U."/>
            <person name="Sandrock B."/>
            <person name="Meng S."/>
            <person name="Ho E.C."/>
            <person name="Cahill M.J."/>
            <person name="Boyce K.J."/>
            <person name="Klose J."/>
            <person name="Klosterman S.J."/>
            <person name="Deelstra H.J."/>
            <person name="Ortiz-Castellanos L."/>
            <person name="Li W."/>
            <person name="Sanchez-Alonso P."/>
            <person name="Schreier P.H."/>
            <person name="Hauser-Hahn I."/>
            <person name="Vaupel M."/>
            <person name="Koopmann E."/>
            <person name="Friedrich G."/>
            <person name="Voss H."/>
            <person name="Schluter T."/>
            <person name="Margolis J."/>
            <person name="Platt D."/>
            <person name="Swimmer C."/>
            <person name="Gnirke A."/>
            <person name="Chen F."/>
            <person name="Vysotskaia V."/>
            <person name="Mannhaupt G."/>
            <person name="Guldener U."/>
            <person name="Munsterkotter M."/>
            <person name="Haase D."/>
            <person name="Oesterheld M."/>
            <person name="Mewes H.W."/>
            <person name="Mauceli E.W."/>
            <person name="DeCaprio D."/>
            <person name="Wade C.M."/>
            <person name="Butler J."/>
            <person name="Young S."/>
            <person name="Jaffe D.B."/>
            <person name="Calvo S."/>
            <person name="Nusbaum C."/>
            <person name="Galagan J."/>
            <person name="Birren B.W."/>
        </authorList>
    </citation>
    <scope>NUCLEOTIDE SEQUENCE [LARGE SCALE GENOMIC DNA]</scope>
    <source>
        <strain evidence="8">DSM 14603 / FGSC 9021 / UM521</strain>
    </source>
</reference>
<dbReference type="VEuPathDB" id="FungiDB:UMAG_03400"/>
<feature type="transmembrane region" description="Helical" evidence="6">
    <location>
        <begin position="139"/>
        <end position="164"/>
    </location>
</feature>
<evidence type="ECO:0000256" key="2">
    <source>
        <dbReference type="ARBA" id="ARBA00022448"/>
    </source>
</evidence>
<feature type="transmembrane region" description="Helical" evidence="6">
    <location>
        <begin position="89"/>
        <end position="109"/>
    </location>
</feature>
<dbReference type="PANTHER" id="PTHR45649">
    <property type="entry name" value="AMINO-ACID PERMEASE BAT1"/>
    <property type="match status" value="1"/>
</dbReference>
<dbReference type="Proteomes" id="UP000000561">
    <property type="component" value="Chromosome 9"/>
</dbReference>
<feature type="transmembrane region" description="Helical" evidence="6">
    <location>
        <begin position="388"/>
        <end position="408"/>
    </location>
</feature>
<dbReference type="PANTHER" id="PTHR45649:SF14">
    <property type="entry name" value="GABA PERMEASE"/>
    <property type="match status" value="1"/>
</dbReference>
<feature type="transmembrane region" description="Helical" evidence="6">
    <location>
        <begin position="286"/>
        <end position="310"/>
    </location>
</feature>
<evidence type="ECO:0000256" key="4">
    <source>
        <dbReference type="ARBA" id="ARBA00022989"/>
    </source>
</evidence>
<evidence type="ECO:0000256" key="5">
    <source>
        <dbReference type="ARBA" id="ARBA00023136"/>
    </source>
</evidence>
<feature type="transmembrane region" description="Helical" evidence="6">
    <location>
        <begin position="203"/>
        <end position="224"/>
    </location>
</feature>
<feature type="transmembrane region" description="Helical" evidence="6">
    <location>
        <begin position="414"/>
        <end position="437"/>
    </location>
</feature>
<evidence type="ECO:0000256" key="1">
    <source>
        <dbReference type="ARBA" id="ARBA00004141"/>
    </source>
</evidence>
<accession>A0A0D1DXG0</accession>
<dbReference type="OMA" id="NVFAFTW"/>
<evidence type="ECO:0008006" key="9">
    <source>
        <dbReference type="Google" id="ProtNLM"/>
    </source>
</evidence>
<comment type="subcellular location">
    <subcellularLocation>
        <location evidence="1">Membrane</location>
        <topology evidence="1">Multi-pass membrane protein</topology>
    </subcellularLocation>
</comment>
<evidence type="ECO:0000256" key="6">
    <source>
        <dbReference type="SAM" id="Phobius"/>
    </source>
</evidence>
<evidence type="ECO:0000256" key="3">
    <source>
        <dbReference type="ARBA" id="ARBA00022692"/>
    </source>
</evidence>
<keyword evidence="4 6" id="KW-1133">Transmembrane helix</keyword>
<feature type="transmembrane region" description="Helical" evidence="6">
    <location>
        <begin position="339"/>
        <end position="367"/>
    </location>
</feature>
<evidence type="ECO:0000313" key="8">
    <source>
        <dbReference type="Proteomes" id="UP000000561"/>
    </source>
</evidence>
<evidence type="ECO:0000313" key="7">
    <source>
        <dbReference type="EMBL" id="KIS68301.1"/>
    </source>
</evidence>
<name>A0A0D1DXG0_MYCMD</name>
<dbReference type="InterPro" id="IPR002293">
    <property type="entry name" value="AA/rel_permease1"/>
</dbReference>
<dbReference type="GO" id="GO:0016020">
    <property type="term" value="C:membrane"/>
    <property type="evidence" value="ECO:0007669"/>
    <property type="project" value="UniProtKB-SubCell"/>
</dbReference>
<dbReference type="STRING" id="237631.A0A0D1DXG0"/>
<dbReference type="OrthoDB" id="3900342at2759"/>
<protein>
    <recommendedName>
        <fullName evidence="9">HNM1-choline permease</fullName>
    </recommendedName>
</protein>